<gene>
    <name evidence="7" type="ORF">HMPREF0908_0892</name>
</gene>
<dbReference type="SUPFAM" id="SSF53756">
    <property type="entry name" value="UDP-Glycosyltransferase/glycogen phosphorylase"/>
    <property type="match status" value="1"/>
</dbReference>
<protein>
    <submittedName>
        <fullName evidence="7">Tetratricopeptide repeat protein</fullName>
    </submittedName>
</protein>
<dbReference type="eggNOG" id="COG3914">
    <property type="taxonomic scope" value="Bacteria"/>
</dbReference>
<comment type="caution">
    <text evidence="7">The sequence shown here is derived from an EMBL/GenBank/DDBJ whole genome shotgun (WGS) entry which is preliminary data.</text>
</comment>
<comment type="pathway">
    <text evidence="1">Protein modification; protein glycosylation.</text>
</comment>
<keyword evidence="3" id="KW-0808">Transferase</keyword>
<feature type="domain" description="O-GlcNAc transferase C-terminal" evidence="6">
    <location>
        <begin position="394"/>
        <end position="571"/>
    </location>
</feature>
<evidence type="ECO:0000313" key="7">
    <source>
        <dbReference type="EMBL" id="EEQ48864.1"/>
    </source>
</evidence>
<keyword evidence="5" id="KW-0802">TPR repeat</keyword>
<evidence type="ECO:0000259" key="6">
    <source>
        <dbReference type="Pfam" id="PF13844"/>
    </source>
</evidence>
<dbReference type="Pfam" id="PF13844">
    <property type="entry name" value="Glyco_transf_41"/>
    <property type="match status" value="2"/>
</dbReference>
<dbReference type="PANTHER" id="PTHR44835">
    <property type="entry name" value="UDP-N-ACETYLGLUCOSAMINE--PEPTIDE N-ACETYLGLUCOSAMINYLTRANSFERASE SPINDLY-RELATED"/>
    <property type="match status" value="1"/>
</dbReference>
<name>C4V2S2_9FIRM</name>
<organism evidence="7 8">
    <name type="scientific">Selenomonas flueggei ATCC 43531</name>
    <dbReference type="NCBI Taxonomy" id="638302"/>
    <lineage>
        <taxon>Bacteria</taxon>
        <taxon>Bacillati</taxon>
        <taxon>Bacillota</taxon>
        <taxon>Negativicutes</taxon>
        <taxon>Selenomonadales</taxon>
        <taxon>Selenomonadaceae</taxon>
        <taxon>Selenomonas</taxon>
    </lineage>
</organism>
<dbReference type="SUPFAM" id="SSF48452">
    <property type="entry name" value="TPR-like"/>
    <property type="match status" value="1"/>
</dbReference>
<dbReference type="InterPro" id="IPR051939">
    <property type="entry name" value="Glycosyltr_41/O-GlcNAc_trsf"/>
</dbReference>
<keyword evidence="2" id="KW-0328">Glycosyltransferase</keyword>
<evidence type="ECO:0000313" key="8">
    <source>
        <dbReference type="Proteomes" id="UP000005309"/>
    </source>
</evidence>
<dbReference type="AlphaFoldDB" id="C4V2S2"/>
<dbReference type="GO" id="GO:0016757">
    <property type="term" value="F:glycosyltransferase activity"/>
    <property type="evidence" value="ECO:0007669"/>
    <property type="project" value="UniProtKB-KW"/>
</dbReference>
<evidence type="ECO:0000256" key="2">
    <source>
        <dbReference type="ARBA" id="ARBA00022676"/>
    </source>
</evidence>
<dbReference type="Gene3D" id="1.25.40.10">
    <property type="entry name" value="Tetratricopeptide repeat domain"/>
    <property type="match status" value="1"/>
</dbReference>
<keyword evidence="8" id="KW-1185">Reference proteome</keyword>
<accession>C4V2S2</accession>
<feature type="domain" description="O-GlcNAc transferase C-terminal" evidence="6">
    <location>
        <begin position="203"/>
        <end position="369"/>
    </location>
</feature>
<evidence type="ECO:0000256" key="5">
    <source>
        <dbReference type="ARBA" id="ARBA00022803"/>
    </source>
</evidence>
<dbReference type="InterPro" id="IPR029489">
    <property type="entry name" value="OGT/SEC/SPY_C"/>
</dbReference>
<keyword evidence="4" id="KW-0677">Repeat</keyword>
<dbReference type="EMBL" id="ACLA01000011">
    <property type="protein sequence ID" value="EEQ48864.1"/>
    <property type="molecule type" value="Genomic_DNA"/>
</dbReference>
<dbReference type="Gene3D" id="3.40.50.2000">
    <property type="entry name" value="Glycogen Phosphorylase B"/>
    <property type="match status" value="1"/>
</dbReference>
<reference evidence="7 8" key="1">
    <citation type="submission" date="2009-04" db="EMBL/GenBank/DDBJ databases">
        <authorList>
            <person name="Qin X."/>
            <person name="Bachman B."/>
            <person name="Battles P."/>
            <person name="Bell A."/>
            <person name="Bess C."/>
            <person name="Bickham C."/>
            <person name="Chaboub L."/>
            <person name="Chen D."/>
            <person name="Coyle M."/>
            <person name="Deiros D.R."/>
            <person name="Dinh H."/>
            <person name="Forbes L."/>
            <person name="Fowler G."/>
            <person name="Francisco L."/>
            <person name="Fu Q."/>
            <person name="Gubbala S."/>
            <person name="Hale W."/>
            <person name="Han Y."/>
            <person name="Hemphill L."/>
            <person name="Highlander S.K."/>
            <person name="Hirani K."/>
            <person name="Hogues M."/>
            <person name="Jackson L."/>
            <person name="Jakkamsetti A."/>
            <person name="Javaid M."/>
            <person name="Jiang H."/>
            <person name="Korchina V."/>
            <person name="Kovar C."/>
            <person name="Lara F."/>
            <person name="Lee S."/>
            <person name="Mata R."/>
            <person name="Mathew T."/>
            <person name="Moen C."/>
            <person name="Morales K."/>
            <person name="Munidasa M."/>
            <person name="Nazareth L."/>
            <person name="Ngo R."/>
            <person name="Nguyen L."/>
            <person name="Okwuonu G."/>
            <person name="Ongeri F."/>
            <person name="Patil S."/>
            <person name="Petrosino J."/>
            <person name="Pham C."/>
            <person name="Pham P."/>
            <person name="Pu L.-L."/>
            <person name="Puazo M."/>
            <person name="Raj R."/>
            <person name="Reid J."/>
            <person name="Rouhana J."/>
            <person name="Saada N."/>
            <person name="Shang Y."/>
            <person name="Simmons D."/>
            <person name="Thornton R."/>
            <person name="Warren J."/>
            <person name="Weissenberger G."/>
            <person name="Zhang J."/>
            <person name="Zhang L."/>
            <person name="Zhou C."/>
            <person name="Zhu D."/>
            <person name="Muzny D."/>
            <person name="Worley K."/>
            <person name="Gibbs R."/>
        </authorList>
    </citation>
    <scope>NUCLEOTIDE SEQUENCE [LARGE SCALE GENOMIC DNA]</scope>
    <source>
        <strain evidence="7 8">ATCC 43531</strain>
    </source>
</reference>
<sequence length="596" mass="67906">MNMQDRVPHEEHAAEEKLNWLRLATQFSSDGDLKGMRACAQEVERLKAGDVDAMAVNAEAALYSGRIDEAEKLAEQVLDIQPRHPRARIVKAGLAALDFRLDEEIPLLADLVEELSYKEKVLGEEDLSYIIYHQILKRARGWLADALYLAGEAKGAAHELLMSSRLADDHDEAAELYSKYLFMRNYRSLGAQEGRKKAEHYDELLNITPYTHEDVTRSTQRKLRIGYISPDFREHAVSYFLPPLLRHFDGEHFMVFCYALGRSDSVTERFRTRRVTWRDLRGRPPRTAARLIAEDKIDILVDLSGHSQDNALPIMAYRPAPVQMSGIGYTNTTGLHTIDYFLSDEVCIPKGDTMAESGFTEQILRLPHSHLCYMPEEVRAMPESGYEAPVYKNGYVTFGSFNNFAKVTDEMLLLWRGILDAVRDSKLVIKGKIASIDAGLHYAKQRLSMVNFDLDRVEFRPFSPDYLEQYRDIDIALDTAPYNGGVTTCEALYMGVPVISMRGRTHGSRFGASILTNTGVRELIVENDISYVRRAVQLAESPKLIAGYHAGLRTNMKRSPLMDAGGYMKELESAYREIWHRFLHRRAREEFENFST</sequence>
<evidence type="ECO:0000256" key="1">
    <source>
        <dbReference type="ARBA" id="ARBA00004922"/>
    </source>
</evidence>
<evidence type="ECO:0000256" key="3">
    <source>
        <dbReference type="ARBA" id="ARBA00022679"/>
    </source>
</evidence>
<proteinExistence type="predicted"/>
<dbReference type="Gene3D" id="3.40.50.11380">
    <property type="match status" value="1"/>
</dbReference>
<dbReference type="eggNOG" id="COG3118">
    <property type="taxonomic scope" value="Bacteria"/>
</dbReference>
<dbReference type="InterPro" id="IPR011990">
    <property type="entry name" value="TPR-like_helical_dom_sf"/>
</dbReference>
<dbReference type="PANTHER" id="PTHR44835:SF1">
    <property type="entry name" value="PROTEIN O-GLCNAC TRANSFERASE"/>
    <property type="match status" value="1"/>
</dbReference>
<dbReference type="HOGENOM" id="CLU_001721_4_1_9"/>
<dbReference type="STRING" id="638302.HMPREF0908_0892"/>
<dbReference type="Proteomes" id="UP000005309">
    <property type="component" value="Unassembled WGS sequence"/>
</dbReference>
<evidence type="ECO:0000256" key="4">
    <source>
        <dbReference type="ARBA" id="ARBA00022737"/>
    </source>
</evidence>